<dbReference type="Gene3D" id="3.40.50.2000">
    <property type="entry name" value="Glycogen Phosphorylase B"/>
    <property type="match status" value="2"/>
</dbReference>
<accession>A0A1F6GYL2</accession>
<sequence>MNVDQMRKIDFFVGVPLTFLLSLLLRPFLPRPKPGEGKRVLFLELSEMGSALIVDPAMRKAKRQLGAELFFVIFKKNKPSLELLQTVPPENIFTLRDQGLFALACDTLAFLRWTRRQGIDSVIDLELFSRFTAILTGLSGANNRVGFYGYHMEGLFRGSLLTHKVWYNPHQHMARNFLAMVDALASPVFELPFSKRRADESELVQTQVSFSPEELAPVKAKIQGLFVGRDLSRSKVLLVNPNASELLIQRRWMPEYYRELIALLLAEFMDLLVVLTGSPGEREEAQAMKEALQSERVGNSAGMFQLVEMPKLYRISHAMVTNDSGPGHFSSITGLPVFVIFGPETPELYGSLGNSRPIYAGLACSPCVNAFNHRKTACTDNQCLKVIRPAQVFEALAPALRSPDWIKLR</sequence>
<keyword evidence="3" id="KW-0812">Transmembrane</keyword>
<dbReference type="EMBL" id="MFNF01000018">
    <property type="protein sequence ID" value="OGH03235.1"/>
    <property type="molecule type" value="Genomic_DNA"/>
</dbReference>
<keyword evidence="3" id="KW-1133">Transmembrane helix</keyword>
<dbReference type="InterPro" id="IPR051199">
    <property type="entry name" value="LPS_LOS_Heptosyltrfase"/>
</dbReference>
<dbReference type="GO" id="GO:0005829">
    <property type="term" value="C:cytosol"/>
    <property type="evidence" value="ECO:0007669"/>
    <property type="project" value="TreeGrafter"/>
</dbReference>
<dbReference type="Pfam" id="PF01075">
    <property type="entry name" value="Glyco_transf_9"/>
    <property type="match status" value="1"/>
</dbReference>
<dbReference type="CDD" id="cd03789">
    <property type="entry name" value="GT9_LPS_heptosyltransferase"/>
    <property type="match status" value="1"/>
</dbReference>
<keyword evidence="3" id="KW-0472">Membrane</keyword>
<organism evidence="4 5">
    <name type="scientific">Candidatus Lambdaproteobacteria bacterium RIFOXYD2_FULL_56_26</name>
    <dbReference type="NCBI Taxonomy" id="1817773"/>
    <lineage>
        <taxon>Bacteria</taxon>
        <taxon>Pseudomonadati</taxon>
        <taxon>Pseudomonadota</taxon>
        <taxon>Candidatus Lambdaproteobacteria</taxon>
    </lineage>
</organism>
<dbReference type="Proteomes" id="UP000177583">
    <property type="component" value="Unassembled WGS sequence"/>
</dbReference>
<feature type="transmembrane region" description="Helical" evidence="3">
    <location>
        <begin position="12"/>
        <end position="29"/>
    </location>
</feature>
<reference evidence="4 5" key="1">
    <citation type="journal article" date="2016" name="Nat. Commun.">
        <title>Thousands of microbial genomes shed light on interconnected biogeochemical processes in an aquifer system.</title>
        <authorList>
            <person name="Anantharaman K."/>
            <person name="Brown C.T."/>
            <person name="Hug L.A."/>
            <person name="Sharon I."/>
            <person name="Castelle C.J."/>
            <person name="Probst A.J."/>
            <person name="Thomas B.C."/>
            <person name="Singh A."/>
            <person name="Wilkins M.J."/>
            <person name="Karaoz U."/>
            <person name="Brodie E.L."/>
            <person name="Williams K.H."/>
            <person name="Hubbard S.S."/>
            <person name="Banfield J.F."/>
        </authorList>
    </citation>
    <scope>NUCLEOTIDE SEQUENCE [LARGE SCALE GENOMIC DNA]</scope>
</reference>
<keyword evidence="1" id="KW-0328">Glycosyltransferase</keyword>
<dbReference type="GO" id="GO:0008713">
    <property type="term" value="F:ADP-heptose-lipopolysaccharide heptosyltransferase activity"/>
    <property type="evidence" value="ECO:0007669"/>
    <property type="project" value="TreeGrafter"/>
</dbReference>
<dbReference type="PANTHER" id="PTHR30160">
    <property type="entry name" value="TETRAACYLDISACCHARIDE 4'-KINASE-RELATED"/>
    <property type="match status" value="1"/>
</dbReference>
<dbReference type="SUPFAM" id="SSF53756">
    <property type="entry name" value="UDP-Glycosyltransferase/glycogen phosphorylase"/>
    <property type="match status" value="1"/>
</dbReference>
<evidence type="ECO:0000256" key="1">
    <source>
        <dbReference type="ARBA" id="ARBA00022676"/>
    </source>
</evidence>
<comment type="caution">
    <text evidence="4">The sequence shown here is derived from an EMBL/GenBank/DDBJ whole genome shotgun (WGS) entry which is preliminary data.</text>
</comment>
<dbReference type="PANTHER" id="PTHR30160:SF1">
    <property type="entry name" value="LIPOPOLYSACCHARIDE 1,2-N-ACETYLGLUCOSAMINETRANSFERASE-RELATED"/>
    <property type="match status" value="1"/>
</dbReference>
<evidence type="ECO:0000256" key="3">
    <source>
        <dbReference type="SAM" id="Phobius"/>
    </source>
</evidence>
<proteinExistence type="predicted"/>
<evidence type="ECO:0000313" key="5">
    <source>
        <dbReference type="Proteomes" id="UP000177583"/>
    </source>
</evidence>
<gene>
    <name evidence="4" type="ORF">A2557_00740</name>
</gene>
<dbReference type="AlphaFoldDB" id="A0A1F6GYL2"/>
<protein>
    <submittedName>
        <fullName evidence="4">Glycosyl transferase</fullName>
    </submittedName>
</protein>
<evidence type="ECO:0000313" key="4">
    <source>
        <dbReference type="EMBL" id="OGH03235.1"/>
    </source>
</evidence>
<keyword evidence="2 4" id="KW-0808">Transferase</keyword>
<evidence type="ECO:0000256" key="2">
    <source>
        <dbReference type="ARBA" id="ARBA00022679"/>
    </source>
</evidence>
<name>A0A1F6GYL2_9PROT</name>
<dbReference type="GO" id="GO:0009244">
    <property type="term" value="P:lipopolysaccharide core region biosynthetic process"/>
    <property type="evidence" value="ECO:0007669"/>
    <property type="project" value="TreeGrafter"/>
</dbReference>
<dbReference type="InterPro" id="IPR002201">
    <property type="entry name" value="Glyco_trans_9"/>
</dbReference>